<feature type="compositionally biased region" description="Low complexity" evidence="1">
    <location>
        <begin position="180"/>
        <end position="206"/>
    </location>
</feature>
<name>K3WBQ9_GLOUD</name>
<dbReference type="eggNOG" id="ENOG502S7KX">
    <property type="taxonomic scope" value="Eukaryota"/>
</dbReference>
<feature type="compositionally biased region" description="Basic and acidic residues" evidence="1">
    <location>
        <begin position="135"/>
        <end position="146"/>
    </location>
</feature>
<feature type="compositionally biased region" description="Low complexity" evidence="1">
    <location>
        <begin position="75"/>
        <end position="88"/>
    </location>
</feature>
<dbReference type="EnsemblProtists" id="PYU1_T002400">
    <property type="protein sequence ID" value="PYU1_T002400"/>
    <property type="gene ID" value="PYU1_G002397"/>
</dbReference>
<reference evidence="3" key="2">
    <citation type="submission" date="2010-04" db="EMBL/GenBank/DDBJ databases">
        <authorList>
            <person name="Buell R."/>
            <person name="Hamilton J."/>
            <person name="Hostetler J."/>
        </authorList>
    </citation>
    <scope>NUCLEOTIDE SEQUENCE [LARGE SCALE GENOMIC DNA]</scope>
    <source>
        <strain evidence="3">DAOM:BR144</strain>
    </source>
</reference>
<dbReference type="InParanoid" id="K3WBQ9"/>
<feature type="region of interest" description="Disordered" evidence="1">
    <location>
        <begin position="58"/>
        <end position="232"/>
    </location>
</feature>
<feature type="compositionally biased region" description="Low complexity" evidence="1">
    <location>
        <begin position="314"/>
        <end position="326"/>
    </location>
</feature>
<evidence type="ECO:0000256" key="1">
    <source>
        <dbReference type="SAM" id="MobiDB-lite"/>
    </source>
</evidence>
<feature type="compositionally biased region" description="Polar residues" evidence="1">
    <location>
        <begin position="284"/>
        <end position="313"/>
    </location>
</feature>
<evidence type="ECO:0000313" key="3">
    <source>
        <dbReference type="Proteomes" id="UP000019132"/>
    </source>
</evidence>
<keyword evidence="3" id="KW-1185">Reference proteome</keyword>
<evidence type="ECO:0000313" key="2">
    <source>
        <dbReference type="EnsemblProtists" id="PYU1_T002400"/>
    </source>
</evidence>
<dbReference type="HOGENOM" id="CLU_668157_0_0_1"/>
<proteinExistence type="predicted"/>
<feature type="compositionally biased region" description="Polar residues" evidence="1">
    <location>
        <begin position="165"/>
        <end position="176"/>
    </location>
</feature>
<feature type="region of interest" description="Disordered" evidence="1">
    <location>
        <begin position="250"/>
        <end position="338"/>
    </location>
</feature>
<feature type="compositionally biased region" description="Polar residues" evidence="1">
    <location>
        <begin position="93"/>
        <end position="117"/>
    </location>
</feature>
<protein>
    <submittedName>
        <fullName evidence="2">Uncharacterized protein</fullName>
    </submittedName>
</protein>
<organism evidence="2 3">
    <name type="scientific">Globisporangium ultimum (strain ATCC 200006 / CBS 805.95 / DAOM BR144)</name>
    <name type="common">Pythium ultimum</name>
    <dbReference type="NCBI Taxonomy" id="431595"/>
    <lineage>
        <taxon>Eukaryota</taxon>
        <taxon>Sar</taxon>
        <taxon>Stramenopiles</taxon>
        <taxon>Oomycota</taxon>
        <taxon>Peronosporomycetes</taxon>
        <taxon>Pythiales</taxon>
        <taxon>Pythiaceae</taxon>
        <taxon>Globisporangium</taxon>
    </lineage>
</organism>
<dbReference type="AlphaFoldDB" id="K3WBQ9"/>
<reference evidence="2" key="3">
    <citation type="submission" date="2014-11" db="UniProtKB">
        <authorList>
            <consortium name="EnsemblProtists"/>
        </authorList>
    </citation>
    <scope>IDENTIFICATION</scope>
    <source>
        <strain evidence="2">DAOM BR144</strain>
    </source>
</reference>
<reference evidence="3" key="1">
    <citation type="journal article" date="2010" name="Genome Biol.">
        <title>Genome sequence of the necrotrophic plant pathogen Pythium ultimum reveals original pathogenicity mechanisms and effector repertoire.</title>
        <authorList>
            <person name="Levesque C.A."/>
            <person name="Brouwer H."/>
            <person name="Cano L."/>
            <person name="Hamilton J.P."/>
            <person name="Holt C."/>
            <person name="Huitema E."/>
            <person name="Raffaele S."/>
            <person name="Robideau G.P."/>
            <person name="Thines M."/>
            <person name="Win J."/>
            <person name="Zerillo M.M."/>
            <person name="Beakes G.W."/>
            <person name="Boore J.L."/>
            <person name="Busam D."/>
            <person name="Dumas B."/>
            <person name="Ferriera S."/>
            <person name="Fuerstenberg S.I."/>
            <person name="Gachon C.M."/>
            <person name="Gaulin E."/>
            <person name="Govers F."/>
            <person name="Grenville-Briggs L."/>
            <person name="Horner N."/>
            <person name="Hostetler J."/>
            <person name="Jiang R.H."/>
            <person name="Johnson J."/>
            <person name="Krajaejun T."/>
            <person name="Lin H."/>
            <person name="Meijer H.J."/>
            <person name="Moore B."/>
            <person name="Morris P."/>
            <person name="Phuntmart V."/>
            <person name="Puiu D."/>
            <person name="Shetty J."/>
            <person name="Stajich J.E."/>
            <person name="Tripathy S."/>
            <person name="Wawra S."/>
            <person name="van West P."/>
            <person name="Whitty B.R."/>
            <person name="Coutinho P.M."/>
            <person name="Henrissat B."/>
            <person name="Martin F."/>
            <person name="Thomas P.D."/>
            <person name="Tyler B.M."/>
            <person name="De Vries R.P."/>
            <person name="Kamoun S."/>
            <person name="Yandell M."/>
            <person name="Tisserat N."/>
            <person name="Buell C.R."/>
        </authorList>
    </citation>
    <scope>NUCLEOTIDE SEQUENCE</scope>
    <source>
        <strain evidence="3">DAOM:BR144</strain>
    </source>
</reference>
<dbReference type="Proteomes" id="UP000019132">
    <property type="component" value="Unassembled WGS sequence"/>
</dbReference>
<dbReference type="OMA" id="DISHPEH"/>
<accession>K3WBQ9</accession>
<dbReference type="VEuPathDB" id="FungiDB:PYU1_G002397"/>
<sequence>MAKRLSIVGAADASSSGSRYVDPLYEFEGAPRAFFDLSLPPKYDTEDEIDPWFTIVHPDHSRPSAELAQEEAELQRQLQLKQQQQQQQHVDHNSSSTIHAPNASVAASTSNGSTSNRLGAGFRPKANVLNPTAALEKENRSVERPRRSNVATGLGGSARGDLHSSENGSSAKSANRLQPARGAGSTPTAATTTTTAGTAHVSGPPARLRRRSGLGAASEETPHAGGGEASNSVVRVKAQIKTTIYSAANTDAAARKREIAREPSVPQKRAAAPNHGARARFMASTASSRMAMQHTPSGVSNDEAKQSSVSQRGAATSSVKAKSTAALNKKAGASRQGSDLQELQELLARHNKKFKATHTYQPPQHSVRDVRMWEKQNSLSYYSLTSEDRVRANSEIAELVQARENARRQSSG</sequence>